<dbReference type="EC" id="4.3.2.10" evidence="10"/>
<dbReference type="CDD" id="cd01748">
    <property type="entry name" value="GATase1_IGP_Synthase"/>
    <property type="match status" value="1"/>
</dbReference>
<keyword evidence="6 10" id="KW-0368">Histidine biosynthesis</keyword>
<comment type="caution">
    <text evidence="13">The sequence shown here is derived from an EMBL/GenBank/DDBJ whole genome shotgun (WGS) entry which is preliminary data.</text>
</comment>
<dbReference type="EC" id="3.5.1.2" evidence="10"/>
<gene>
    <name evidence="10 13" type="primary">hisH</name>
    <name evidence="13" type="ORF">GZ78_26400</name>
</gene>
<feature type="domain" description="Glutamine amidotransferase" evidence="12">
    <location>
        <begin position="7"/>
        <end position="201"/>
    </location>
</feature>
<comment type="function">
    <text evidence="10">IGPS catalyzes the conversion of PRFAR and glutamine to IGP, AICAR and glutamate. The HisH subunit catalyzes the hydrolysis of glutamine to glutamate and ammonia as part of the synthesis of IGP and AICAR. The resulting ammonia molecule is channeled to the active site of HisF.</text>
</comment>
<dbReference type="SUPFAM" id="SSF52317">
    <property type="entry name" value="Class I glutamine amidotransferase-like"/>
    <property type="match status" value="1"/>
</dbReference>
<keyword evidence="5 10" id="KW-0315">Glutamine amidotransferase</keyword>
<organism evidence="13 14">
    <name type="scientific">Endozoicomonas numazuensis</name>
    <dbReference type="NCBI Taxonomy" id="1137799"/>
    <lineage>
        <taxon>Bacteria</taxon>
        <taxon>Pseudomonadati</taxon>
        <taxon>Pseudomonadota</taxon>
        <taxon>Gammaproteobacteria</taxon>
        <taxon>Oceanospirillales</taxon>
        <taxon>Endozoicomonadaceae</taxon>
        <taxon>Endozoicomonas</taxon>
    </lineage>
</organism>
<keyword evidence="10" id="KW-0963">Cytoplasm</keyword>
<evidence type="ECO:0000256" key="3">
    <source>
        <dbReference type="ARBA" id="ARBA00022605"/>
    </source>
</evidence>
<dbReference type="GO" id="GO:0005737">
    <property type="term" value="C:cytoplasm"/>
    <property type="evidence" value="ECO:0007669"/>
    <property type="project" value="UniProtKB-SubCell"/>
</dbReference>
<evidence type="ECO:0000256" key="11">
    <source>
        <dbReference type="PIRSR" id="PIRSR000495-1"/>
    </source>
</evidence>
<reference evidence="13 14" key="1">
    <citation type="submission" date="2014-06" db="EMBL/GenBank/DDBJ databases">
        <title>Whole Genome Sequences of Three Symbiotic Endozoicomonas Bacteria.</title>
        <authorList>
            <person name="Neave M.J."/>
            <person name="Apprill A."/>
            <person name="Voolstra C.R."/>
        </authorList>
    </citation>
    <scope>NUCLEOTIDE SEQUENCE [LARGE SCALE GENOMIC DNA]</scope>
    <source>
        <strain evidence="13 14">DSM 25634</strain>
    </source>
</reference>
<dbReference type="PANTHER" id="PTHR42701">
    <property type="entry name" value="IMIDAZOLE GLYCEROL PHOSPHATE SYNTHASE SUBUNIT HISH"/>
    <property type="match status" value="1"/>
</dbReference>
<dbReference type="Gene3D" id="3.40.50.880">
    <property type="match status" value="1"/>
</dbReference>
<feature type="active site" evidence="10 11">
    <location>
        <position position="185"/>
    </location>
</feature>
<comment type="pathway">
    <text evidence="1 10">Amino-acid biosynthesis; L-histidine biosynthesis; L-histidine from 5-phospho-alpha-D-ribose 1-diphosphate: step 5/9.</text>
</comment>
<evidence type="ECO:0000256" key="6">
    <source>
        <dbReference type="ARBA" id="ARBA00023102"/>
    </source>
</evidence>
<evidence type="ECO:0000256" key="9">
    <source>
        <dbReference type="ARBA" id="ARBA00049534"/>
    </source>
</evidence>
<evidence type="ECO:0000313" key="13">
    <source>
        <dbReference type="EMBL" id="KEQ13090.1"/>
    </source>
</evidence>
<dbReference type="NCBIfam" id="TIGR01855">
    <property type="entry name" value="IMP_synth_hisH"/>
    <property type="match status" value="1"/>
</dbReference>
<dbReference type="PIRSF" id="PIRSF000495">
    <property type="entry name" value="Amidotransf_hisH"/>
    <property type="match status" value="1"/>
</dbReference>
<dbReference type="GO" id="GO:0004359">
    <property type="term" value="F:glutaminase activity"/>
    <property type="evidence" value="ECO:0007669"/>
    <property type="project" value="UniProtKB-EC"/>
</dbReference>
<dbReference type="PANTHER" id="PTHR42701:SF1">
    <property type="entry name" value="IMIDAZOLE GLYCEROL PHOSPHATE SYNTHASE SUBUNIT HISH"/>
    <property type="match status" value="1"/>
</dbReference>
<keyword evidence="4 10" id="KW-0378">Hydrolase</keyword>
<dbReference type="GO" id="GO:0000105">
    <property type="term" value="P:L-histidine biosynthetic process"/>
    <property type="evidence" value="ECO:0007669"/>
    <property type="project" value="UniProtKB-UniRule"/>
</dbReference>
<evidence type="ECO:0000256" key="10">
    <source>
        <dbReference type="HAMAP-Rule" id="MF_00278"/>
    </source>
</evidence>
<dbReference type="eggNOG" id="COG0118">
    <property type="taxonomic scope" value="Bacteria"/>
</dbReference>
<dbReference type="STRING" id="1137799.GZ78_26400"/>
<dbReference type="HAMAP" id="MF_00278">
    <property type="entry name" value="HisH"/>
    <property type="match status" value="1"/>
</dbReference>
<comment type="catalytic activity">
    <reaction evidence="8 10">
        <text>5-[(5-phospho-1-deoxy-D-ribulos-1-ylimino)methylamino]-1-(5-phospho-beta-D-ribosyl)imidazole-4-carboxamide + L-glutamine = D-erythro-1-(imidazol-4-yl)glycerol 3-phosphate + 5-amino-1-(5-phospho-beta-D-ribosyl)imidazole-4-carboxamide + L-glutamate + H(+)</text>
        <dbReference type="Rhea" id="RHEA:24793"/>
        <dbReference type="ChEBI" id="CHEBI:15378"/>
        <dbReference type="ChEBI" id="CHEBI:29985"/>
        <dbReference type="ChEBI" id="CHEBI:58278"/>
        <dbReference type="ChEBI" id="CHEBI:58359"/>
        <dbReference type="ChEBI" id="CHEBI:58475"/>
        <dbReference type="ChEBI" id="CHEBI:58525"/>
        <dbReference type="EC" id="4.3.2.10"/>
    </reaction>
</comment>
<evidence type="ECO:0000256" key="1">
    <source>
        <dbReference type="ARBA" id="ARBA00005091"/>
    </source>
</evidence>
<dbReference type="InterPro" id="IPR017926">
    <property type="entry name" value="GATASE"/>
</dbReference>
<dbReference type="UniPathway" id="UPA00031">
    <property type="reaction ID" value="UER00010"/>
</dbReference>
<dbReference type="PROSITE" id="PS51274">
    <property type="entry name" value="GATASE_COBBQ"/>
    <property type="match status" value="1"/>
</dbReference>
<evidence type="ECO:0000313" key="14">
    <source>
        <dbReference type="Proteomes" id="UP000028073"/>
    </source>
</evidence>
<dbReference type="EMBL" id="JOKH01000009">
    <property type="protein sequence ID" value="KEQ13090.1"/>
    <property type="molecule type" value="Genomic_DNA"/>
</dbReference>
<protein>
    <recommendedName>
        <fullName evidence="10">Imidazole glycerol phosphate synthase subunit HisH</fullName>
        <ecNumber evidence="10">4.3.2.10</ecNumber>
    </recommendedName>
    <alternativeName>
        <fullName evidence="10">IGP synthase glutaminase subunit</fullName>
        <ecNumber evidence="10">3.5.1.2</ecNumber>
    </alternativeName>
    <alternativeName>
        <fullName evidence="10">IGP synthase subunit HisH</fullName>
    </alternativeName>
    <alternativeName>
        <fullName evidence="10">ImGP synthase subunit HisH</fullName>
        <shortName evidence="10">IGPS subunit HisH</shortName>
    </alternativeName>
</protein>
<accession>A0A081N3R7</accession>
<dbReference type="OrthoDB" id="9807137at2"/>
<dbReference type="InterPro" id="IPR010139">
    <property type="entry name" value="Imidazole-glycPsynth_HisH"/>
</dbReference>
<keyword evidence="3 10" id="KW-0028">Amino-acid biosynthesis</keyword>
<dbReference type="Proteomes" id="UP000028073">
    <property type="component" value="Unassembled WGS sequence"/>
</dbReference>
<dbReference type="InterPro" id="IPR029062">
    <property type="entry name" value="Class_I_gatase-like"/>
</dbReference>
<comment type="catalytic activity">
    <reaction evidence="9 10">
        <text>L-glutamine + H2O = L-glutamate + NH4(+)</text>
        <dbReference type="Rhea" id="RHEA:15889"/>
        <dbReference type="ChEBI" id="CHEBI:15377"/>
        <dbReference type="ChEBI" id="CHEBI:28938"/>
        <dbReference type="ChEBI" id="CHEBI:29985"/>
        <dbReference type="ChEBI" id="CHEBI:58359"/>
        <dbReference type="EC" id="3.5.1.2"/>
    </reaction>
</comment>
<sequence length="203" mass="22334">MSDKIYVVDYQAGNLGSVSNIIRHIGGEPVLVNRPEDLLKADRVILPGVGAFDFGMSALTSNGMNEAVLEVAKTGIPLLGICLGMQLLLNSSDEGKLPGLGLIKGKSNKFKDLSEGMKIPHMGWNTVRGINSVLLKGQEKEQRFYFVHSYFVECDRKSDIAGVSTYSHDFVSMVENENVLGVQFHPEKSHKFGMALLKNFLEM</sequence>
<dbReference type="PROSITE" id="PS51273">
    <property type="entry name" value="GATASE_TYPE_1"/>
    <property type="match status" value="1"/>
</dbReference>
<feature type="active site" evidence="10 11">
    <location>
        <position position="187"/>
    </location>
</feature>
<feature type="active site" description="Nucleophile" evidence="10 11">
    <location>
        <position position="82"/>
    </location>
</feature>
<keyword evidence="13" id="KW-0808">Transferase</keyword>
<keyword evidence="14" id="KW-1185">Reference proteome</keyword>
<comment type="subunit">
    <text evidence="2 10">Heterodimer of HisH and HisF.</text>
</comment>
<proteinExistence type="inferred from homology"/>
<evidence type="ECO:0000259" key="12">
    <source>
        <dbReference type="Pfam" id="PF00117"/>
    </source>
</evidence>
<keyword evidence="7 10" id="KW-0456">Lyase</keyword>
<dbReference type="GO" id="GO:0000107">
    <property type="term" value="F:imidazoleglycerol-phosphate synthase activity"/>
    <property type="evidence" value="ECO:0007669"/>
    <property type="project" value="UniProtKB-UniRule"/>
</dbReference>
<evidence type="ECO:0000256" key="5">
    <source>
        <dbReference type="ARBA" id="ARBA00022962"/>
    </source>
</evidence>
<evidence type="ECO:0000256" key="2">
    <source>
        <dbReference type="ARBA" id="ARBA00011152"/>
    </source>
</evidence>
<evidence type="ECO:0000256" key="7">
    <source>
        <dbReference type="ARBA" id="ARBA00023239"/>
    </source>
</evidence>
<comment type="subcellular location">
    <subcellularLocation>
        <location evidence="10">Cytoplasm</location>
    </subcellularLocation>
</comment>
<dbReference type="GO" id="GO:0016829">
    <property type="term" value="F:lyase activity"/>
    <property type="evidence" value="ECO:0007669"/>
    <property type="project" value="UniProtKB-KW"/>
</dbReference>
<name>A0A081N3R7_9GAMM</name>
<dbReference type="Pfam" id="PF00117">
    <property type="entry name" value="GATase"/>
    <property type="match status" value="1"/>
</dbReference>
<dbReference type="RefSeq" id="WP_034842230.1">
    <property type="nucleotide sequence ID" value="NZ_JOKH01000009.1"/>
</dbReference>
<evidence type="ECO:0000256" key="4">
    <source>
        <dbReference type="ARBA" id="ARBA00022801"/>
    </source>
</evidence>
<evidence type="ECO:0000256" key="8">
    <source>
        <dbReference type="ARBA" id="ARBA00047838"/>
    </source>
</evidence>
<dbReference type="AlphaFoldDB" id="A0A081N3R7"/>
<keyword evidence="13" id="KW-0328">Glycosyltransferase</keyword>